<proteinExistence type="predicted"/>
<dbReference type="AlphaFoldDB" id="F0WGT2"/>
<keyword evidence="1" id="KW-1133">Transmembrane helix</keyword>
<accession>F0WGT2</accession>
<sequence>MINSLSSASHVLAKSVCAVESGKVDEHIKTFFTKCTCSQAPCEIQQSCTADAAVVVSILIDIYLKPLKLEACISLDVAIGAVVALLNAHFTIPIDVNVSINNVGDLKVFGENVSKTLGLSTLVGPIIDIEAFLGVFLQIDAAALIQTGITESTAHIVVAIMPIMVSLLLCLSVKVHIG</sequence>
<feature type="transmembrane region" description="Helical" evidence="1">
    <location>
        <begin position="154"/>
        <end position="173"/>
    </location>
</feature>
<name>F0WGT2_9STRA</name>
<protein>
    <submittedName>
        <fullName evidence="2">AlNc14C94G5809 protein</fullName>
    </submittedName>
</protein>
<gene>
    <name evidence="2" type="primary">AlNc14C94G5809</name>
    <name evidence="2" type="ORF">ALNC14_065890</name>
</gene>
<evidence type="ECO:0000256" key="1">
    <source>
        <dbReference type="SAM" id="Phobius"/>
    </source>
</evidence>
<organism evidence="2">
    <name type="scientific">Albugo laibachii Nc14</name>
    <dbReference type="NCBI Taxonomy" id="890382"/>
    <lineage>
        <taxon>Eukaryota</taxon>
        <taxon>Sar</taxon>
        <taxon>Stramenopiles</taxon>
        <taxon>Oomycota</taxon>
        <taxon>Peronosporomycetes</taxon>
        <taxon>Albuginales</taxon>
        <taxon>Albuginaceae</taxon>
        <taxon>Albugo</taxon>
    </lineage>
</organism>
<evidence type="ECO:0000313" key="2">
    <source>
        <dbReference type="EMBL" id="CCA20446.1"/>
    </source>
</evidence>
<reference evidence="2" key="1">
    <citation type="journal article" date="2011" name="PLoS Biol.">
        <title>Gene gain and loss during evolution of obligate parasitism in the white rust pathogen of Arabidopsis thaliana.</title>
        <authorList>
            <person name="Kemen E."/>
            <person name="Gardiner A."/>
            <person name="Schultz-Larsen T."/>
            <person name="Kemen A.C."/>
            <person name="Balmuth A.L."/>
            <person name="Robert-Seilaniantz A."/>
            <person name="Bailey K."/>
            <person name="Holub E."/>
            <person name="Studholme D.J."/>
            <person name="Maclean D."/>
            <person name="Jones J.D."/>
        </authorList>
    </citation>
    <scope>NUCLEOTIDE SEQUENCE</scope>
</reference>
<keyword evidence="1" id="KW-0472">Membrane</keyword>
<dbReference type="EMBL" id="FR824139">
    <property type="protein sequence ID" value="CCA20446.1"/>
    <property type="molecule type" value="Genomic_DNA"/>
</dbReference>
<keyword evidence="1" id="KW-0812">Transmembrane</keyword>
<dbReference type="HOGENOM" id="CLU_1513232_0_0_1"/>
<reference evidence="2" key="2">
    <citation type="submission" date="2011-02" db="EMBL/GenBank/DDBJ databases">
        <authorList>
            <person name="MacLean D."/>
        </authorList>
    </citation>
    <scope>NUCLEOTIDE SEQUENCE</scope>
</reference>